<keyword evidence="3" id="KW-1185">Reference proteome</keyword>
<organism evidence="2 3">
    <name type="scientific">Cymbomonas tetramitiformis</name>
    <dbReference type="NCBI Taxonomy" id="36881"/>
    <lineage>
        <taxon>Eukaryota</taxon>
        <taxon>Viridiplantae</taxon>
        <taxon>Chlorophyta</taxon>
        <taxon>Pyramimonadophyceae</taxon>
        <taxon>Pyramimonadales</taxon>
        <taxon>Pyramimonadaceae</taxon>
        <taxon>Cymbomonas</taxon>
    </lineage>
</organism>
<comment type="caution">
    <text evidence="2">The sequence shown here is derived from an EMBL/GenBank/DDBJ whole genome shotgun (WGS) entry which is preliminary data.</text>
</comment>
<protein>
    <submittedName>
        <fullName evidence="2">Uncharacterized protein</fullName>
    </submittedName>
</protein>
<reference evidence="2 3" key="1">
    <citation type="journal article" date="2015" name="Genome Biol. Evol.">
        <title>Comparative Genomics of a Bacterivorous Green Alga Reveals Evolutionary Causalities and Consequences of Phago-Mixotrophic Mode of Nutrition.</title>
        <authorList>
            <person name="Burns J.A."/>
            <person name="Paasch A."/>
            <person name="Narechania A."/>
            <person name="Kim E."/>
        </authorList>
    </citation>
    <scope>NUCLEOTIDE SEQUENCE [LARGE SCALE GENOMIC DNA]</scope>
    <source>
        <strain evidence="2">PLY_AMNH</strain>
    </source>
</reference>
<sequence length="142" mass="16449">MPRVTKRLTRPPATDDDRIAEVISPLIRFVGTIYRAISDNEDLRRSWEEMCLSPLLQLRTRVLALQKRELQQLCRVCESADILVCDRCVADPSKMAYITRRERVFTLRGLAKRVIHMYDASDIDEIVRFELGNGNAFVLPEK</sequence>
<gene>
    <name evidence="2" type="ORF">CYMTET_2519</name>
    <name evidence="1" type="ORF">CYMTET_37374</name>
</gene>
<dbReference type="Proteomes" id="UP001190700">
    <property type="component" value="Unassembled WGS sequence"/>
</dbReference>
<name>A0AAE0H549_9CHLO</name>
<proteinExistence type="predicted"/>
<dbReference type="EMBL" id="LGRX02000005">
    <property type="protein sequence ID" value="KAK3290051.1"/>
    <property type="molecule type" value="Genomic_DNA"/>
</dbReference>
<evidence type="ECO:0000313" key="1">
    <source>
        <dbReference type="EMBL" id="KAK3253375.1"/>
    </source>
</evidence>
<evidence type="ECO:0000313" key="2">
    <source>
        <dbReference type="EMBL" id="KAK3290051.1"/>
    </source>
</evidence>
<dbReference type="AlphaFoldDB" id="A0AAE0H549"/>
<evidence type="ECO:0000313" key="3">
    <source>
        <dbReference type="Proteomes" id="UP001190700"/>
    </source>
</evidence>
<accession>A0AAE0H549</accession>
<dbReference type="EMBL" id="LGRX02024847">
    <property type="protein sequence ID" value="KAK3253375.1"/>
    <property type="molecule type" value="Genomic_DNA"/>
</dbReference>
<reference evidence="2" key="2">
    <citation type="submission" date="2023-06" db="EMBL/GenBank/DDBJ databases">
        <title>Long-read-based genome assembly of the green algal bacterivore Cymbomonas tetramitiformis.</title>
        <authorList>
            <person name="Gyaltshen Y."/>
            <person name="Rozenberg A."/>
            <person name="Paasch A."/>
            <person name="Burns J.A."/>
            <person name="Warring S."/>
            <person name="Larson R."/>
            <person name="Maurer-Alcala X."/>
            <person name="Dacks J."/>
            <person name="Kim E."/>
        </authorList>
    </citation>
    <scope>NUCLEOTIDE SEQUENCE</scope>
    <source>
        <strain evidence="2">PLY_AMNH</strain>
    </source>
</reference>